<dbReference type="PATRIC" id="fig|86840.3.peg.3426"/>
<evidence type="ECO:0000313" key="2">
    <source>
        <dbReference type="Proteomes" id="UP000050564"/>
    </source>
</evidence>
<proteinExistence type="predicted"/>
<protein>
    <submittedName>
        <fullName evidence="1">Uncharacterized protein</fullName>
    </submittedName>
</protein>
<dbReference type="Proteomes" id="UP000050564">
    <property type="component" value="Unassembled WGS sequence"/>
</dbReference>
<evidence type="ECO:0000313" key="1">
    <source>
        <dbReference type="EMBL" id="KPW73218.1"/>
    </source>
</evidence>
<organism evidence="1 2">
    <name type="scientific">Pseudomonas cannabina</name>
    <dbReference type="NCBI Taxonomy" id="86840"/>
    <lineage>
        <taxon>Bacteria</taxon>
        <taxon>Pseudomonadati</taxon>
        <taxon>Pseudomonadota</taxon>
        <taxon>Gammaproteobacteria</taxon>
        <taxon>Pseudomonadales</taxon>
        <taxon>Pseudomonadaceae</taxon>
        <taxon>Pseudomonas</taxon>
    </lineage>
</organism>
<name>A0A0P9LRK2_PSECA</name>
<dbReference type="EMBL" id="LJPX01000316">
    <property type="protein sequence ID" value="KPW73218.1"/>
    <property type="molecule type" value="Genomic_DNA"/>
</dbReference>
<gene>
    <name evidence="1" type="ORF">ALO81_02448</name>
</gene>
<comment type="caution">
    <text evidence="1">The sequence shown here is derived from an EMBL/GenBank/DDBJ whole genome shotgun (WGS) entry which is preliminary data.</text>
</comment>
<reference evidence="1 2" key="1">
    <citation type="submission" date="2015-09" db="EMBL/GenBank/DDBJ databases">
        <title>Genome announcement of multiple Pseudomonas syringae strains.</title>
        <authorList>
            <person name="Thakur S."/>
            <person name="Wang P.W."/>
            <person name="Gong Y."/>
            <person name="Weir B.S."/>
            <person name="Guttman D.S."/>
        </authorList>
    </citation>
    <scope>NUCLEOTIDE SEQUENCE [LARGE SCALE GENOMIC DNA]</scope>
    <source>
        <strain evidence="1 2">ICMP2823</strain>
    </source>
</reference>
<dbReference type="AlphaFoldDB" id="A0A0P9LRK2"/>
<accession>A0A0P9LRK2</accession>
<sequence length="200" mass="23334">MQPAKLGKMTVAAIAKVAVAGKQSCVDRLRAIDLYLLGVVMNEQYDAIAATLPHSMEIPNLENEPSLEYAVQYIENIDFSLIFNKLCSGDPLLCRRWSPIEAEIGIQYYKNFLYINKKYLHKHPVLPPLLEVDEIWHHHILDTRSYMKDCQNIFGYYFHHYPYFGARGNDDKKNLGKAFELVQELYKEEFGYYMTQLWEA</sequence>